<feature type="compositionally biased region" description="Polar residues" evidence="1">
    <location>
        <begin position="101"/>
        <end position="123"/>
    </location>
</feature>
<organism evidence="2 3">
    <name type="scientific">Microdochium trichocladiopsis</name>
    <dbReference type="NCBI Taxonomy" id="1682393"/>
    <lineage>
        <taxon>Eukaryota</taxon>
        <taxon>Fungi</taxon>
        <taxon>Dikarya</taxon>
        <taxon>Ascomycota</taxon>
        <taxon>Pezizomycotina</taxon>
        <taxon>Sordariomycetes</taxon>
        <taxon>Xylariomycetidae</taxon>
        <taxon>Xylariales</taxon>
        <taxon>Microdochiaceae</taxon>
        <taxon>Microdochium</taxon>
    </lineage>
</organism>
<name>A0A9P8YIT3_9PEZI</name>
<feature type="compositionally biased region" description="Low complexity" evidence="1">
    <location>
        <begin position="225"/>
        <end position="239"/>
    </location>
</feature>
<keyword evidence="3" id="KW-1185">Reference proteome</keyword>
<dbReference type="Proteomes" id="UP000756346">
    <property type="component" value="Unassembled WGS sequence"/>
</dbReference>
<gene>
    <name evidence="2" type="ORF">B0I36DRAFT_20092</name>
</gene>
<dbReference type="EMBL" id="JAGTJQ010000001">
    <property type="protein sequence ID" value="KAH7041164.1"/>
    <property type="molecule type" value="Genomic_DNA"/>
</dbReference>
<feature type="region of interest" description="Disordered" evidence="1">
    <location>
        <begin position="1"/>
        <end position="123"/>
    </location>
</feature>
<dbReference type="RefSeq" id="XP_046019219.1">
    <property type="nucleotide sequence ID" value="XM_046148778.1"/>
</dbReference>
<accession>A0A9P8YIT3</accession>
<evidence type="ECO:0000256" key="1">
    <source>
        <dbReference type="SAM" id="MobiDB-lite"/>
    </source>
</evidence>
<proteinExistence type="predicted"/>
<feature type="compositionally biased region" description="Low complexity" evidence="1">
    <location>
        <begin position="82"/>
        <end position="97"/>
    </location>
</feature>
<protein>
    <submittedName>
        <fullName evidence="2">Uncharacterized protein</fullName>
    </submittedName>
</protein>
<evidence type="ECO:0000313" key="3">
    <source>
        <dbReference type="Proteomes" id="UP000756346"/>
    </source>
</evidence>
<sequence length="239" mass="25161">MPPAGDMNMARELQAEFSRKGGGGRPSRPSRPRQPINETRIPLQPVWAPQSPAARQPVRSSAWAGPLLTTADQARRQEPVHSATTTSSAGYTTRGSGPAVATNNAKPATQTGSSTDFQAHPQTLFSYNDPSFMSANTTAWGIPGPGKEAEHHTSRPPLRATTNLTPTAPVFKPQTVDSSAMSVDSDYPTLANSLTVTSGISGYPMVQATDKQKKQAGTAPKIVQSGLLSGPGLSSSRWA</sequence>
<feature type="region of interest" description="Disordered" evidence="1">
    <location>
        <begin position="211"/>
        <end position="239"/>
    </location>
</feature>
<evidence type="ECO:0000313" key="2">
    <source>
        <dbReference type="EMBL" id="KAH7041164.1"/>
    </source>
</evidence>
<reference evidence="2" key="1">
    <citation type="journal article" date="2021" name="Nat. Commun.">
        <title>Genetic determinants of endophytism in the Arabidopsis root mycobiome.</title>
        <authorList>
            <person name="Mesny F."/>
            <person name="Miyauchi S."/>
            <person name="Thiergart T."/>
            <person name="Pickel B."/>
            <person name="Atanasova L."/>
            <person name="Karlsson M."/>
            <person name="Huettel B."/>
            <person name="Barry K.W."/>
            <person name="Haridas S."/>
            <person name="Chen C."/>
            <person name="Bauer D."/>
            <person name="Andreopoulos W."/>
            <person name="Pangilinan J."/>
            <person name="LaButti K."/>
            <person name="Riley R."/>
            <person name="Lipzen A."/>
            <person name="Clum A."/>
            <person name="Drula E."/>
            <person name="Henrissat B."/>
            <person name="Kohler A."/>
            <person name="Grigoriev I.V."/>
            <person name="Martin F.M."/>
            <person name="Hacquard S."/>
        </authorList>
    </citation>
    <scope>NUCLEOTIDE SEQUENCE</scope>
    <source>
        <strain evidence="2">MPI-CAGE-CH-0230</strain>
    </source>
</reference>
<dbReference type="AlphaFoldDB" id="A0A9P8YIT3"/>
<feature type="region of interest" description="Disordered" evidence="1">
    <location>
        <begin position="138"/>
        <end position="170"/>
    </location>
</feature>
<comment type="caution">
    <text evidence="2">The sequence shown here is derived from an EMBL/GenBank/DDBJ whole genome shotgun (WGS) entry which is preliminary data.</text>
</comment>
<dbReference type="GeneID" id="70178324"/>